<comment type="caution">
    <text evidence="6">The sequence shown here is derived from an EMBL/GenBank/DDBJ whole genome shotgun (WGS) entry which is preliminary data.</text>
</comment>
<keyword evidence="7" id="KW-1185">Reference proteome</keyword>
<name>A0A1E8CGE1_9GAMM</name>
<dbReference type="EMBL" id="MASR01000002">
    <property type="protein sequence ID" value="OFE11550.1"/>
    <property type="molecule type" value="Genomic_DNA"/>
</dbReference>
<keyword evidence="2" id="KW-0963">Cytoplasm</keyword>
<evidence type="ECO:0000256" key="5">
    <source>
        <dbReference type="ARBA" id="ARBA00093797"/>
    </source>
</evidence>
<reference evidence="7" key="1">
    <citation type="submission" date="2016-07" db="EMBL/GenBank/DDBJ databases">
        <authorList>
            <person name="Florea S."/>
            <person name="Webb J.S."/>
            <person name="Jaromczyk J."/>
            <person name="Schardl C.L."/>
        </authorList>
    </citation>
    <scope>NUCLEOTIDE SEQUENCE [LARGE SCALE GENOMIC DNA]</scope>
    <source>
        <strain evidence="7">KCTC 42131</strain>
    </source>
</reference>
<protein>
    <recommendedName>
        <fullName evidence="5">Flagellar protein FliT</fullName>
    </recommendedName>
</protein>
<dbReference type="InterPro" id="IPR008622">
    <property type="entry name" value="FliT"/>
</dbReference>
<evidence type="ECO:0000256" key="2">
    <source>
        <dbReference type="ARBA" id="ARBA00022490"/>
    </source>
</evidence>
<evidence type="ECO:0000313" key="6">
    <source>
        <dbReference type="EMBL" id="OFE11550.1"/>
    </source>
</evidence>
<evidence type="ECO:0000256" key="4">
    <source>
        <dbReference type="ARBA" id="ARBA00023186"/>
    </source>
</evidence>
<dbReference type="AlphaFoldDB" id="A0A1E8CGE1"/>
<proteinExistence type="predicted"/>
<evidence type="ECO:0000256" key="1">
    <source>
        <dbReference type="ARBA" id="ARBA00004514"/>
    </source>
</evidence>
<keyword evidence="3" id="KW-1005">Bacterial flagellum biogenesis</keyword>
<dbReference type="Gene3D" id="1.20.58.380">
    <property type="entry name" value="Flagellar protein flit"/>
    <property type="match status" value="1"/>
</dbReference>
<gene>
    <name evidence="6" type="ORF">PHACT_13495</name>
</gene>
<evidence type="ECO:0000256" key="3">
    <source>
        <dbReference type="ARBA" id="ARBA00022795"/>
    </source>
</evidence>
<dbReference type="Proteomes" id="UP000175669">
    <property type="component" value="Unassembled WGS sequence"/>
</dbReference>
<keyword evidence="4" id="KW-0143">Chaperone</keyword>
<dbReference type="RefSeq" id="WP_070118800.1">
    <property type="nucleotide sequence ID" value="NZ_CAXATG010000005.1"/>
</dbReference>
<dbReference type="Pfam" id="PF05400">
    <property type="entry name" value="FliT"/>
    <property type="match status" value="1"/>
</dbReference>
<sequence>MSPPDQPHDQNQERARQVAAWQEIMSHSDQLLQRAKRQDWEKLDYLHESREQLLDQFFREALVEDLIPIVQRDIKIIREQDRTIVAMVKENRDQLGAESKRLQLMKNRVKEYLSADK</sequence>
<accession>A0A1E8CGE1</accession>
<comment type="subcellular location">
    <subcellularLocation>
        <location evidence="1">Cytoplasm</location>
        <location evidence="1">Cytosol</location>
    </subcellularLocation>
</comment>
<evidence type="ECO:0000313" key="7">
    <source>
        <dbReference type="Proteomes" id="UP000175669"/>
    </source>
</evidence>
<organism evidence="6 7">
    <name type="scientific">Pseudohongiella acticola</name>
    <dbReference type="NCBI Taxonomy" id="1524254"/>
    <lineage>
        <taxon>Bacteria</taxon>
        <taxon>Pseudomonadati</taxon>
        <taxon>Pseudomonadota</taxon>
        <taxon>Gammaproteobacteria</taxon>
        <taxon>Pseudomonadales</taxon>
        <taxon>Pseudohongiellaceae</taxon>
        <taxon>Pseudohongiella</taxon>
    </lineage>
</organism>